<organism evidence="8 9">
    <name type="scientific">Streptomyces paludis</name>
    <dbReference type="NCBI Taxonomy" id="2282738"/>
    <lineage>
        <taxon>Bacteria</taxon>
        <taxon>Bacillati</taxon>
        <taxon>Actinomycetota</taxon>
        <taxon>Actinomycetes</taxon>
        <taxon>Kitasatosporales</taxon>
        <taxon>Streptomycetaceae</taxon>
        <taxon>Streptomyces</taxon>
    </lineage>
</organism>
<dbReference type="PROSITE" id="PS00059">
    <property type="entry name" value="ADH_ZINC"/>
    <property type="match status" value="1"/>
</dbReference>
<evidence type="ECO:0000313" key="9">
    <source>
        <dbReference type="Proteomes" id="UP000253868"/>
    </source>
</evidence>
<dbReference type="GO" id="GO:0016616">
    <property type="term" value="F:oxidoreductase activity, acting on the CH-OH group of donors, NAD or NADP as acceptor"/>
    <property type="evidence" value="ECO:0007669"/>
    <property type="project" value="InterPro"/>
</dbReference>
<keyword evidence="5" id="KW-0560">Oxidoreductase</keyword>
<evidence type="ECO:0000256" key="4">
    <source>
        <dbReference type="ARBA" id="ARBA00022833"/>
    </source>
</evidence>
<dbReference type="EMBL" id="CP031194">
    <property type="protein sequence ID" value="AXG76680.1"/>
    <property type="molecule type" value="Genomic_DNA"/>
</dbReference>
<dbReference type="Pfam" id="PF08240">
    <property type="entry name" value="ADH_N"/>
    <property type="match status" value="1"/>
</dbReference>
<evidence type="ECO:0000313" key="8">
    <source>
        <dbReference type="EMBL" id="AXG76680.1"/>
    </source>
</evidence>
<dbReference type="OrthoDB" id="9797931at2"/>
<dbReference type="InterPro" id="IPR036291">
    <property type="entry name" value="NAD(P)-bd_dom_sf"/>
</dbReference>
<dbReference type="Gene3D" id="3.40.50.720">
    <property type="entry name" value="NAD(P)-binding Rossmann-like Domain"/>
    <property type="match status" value="1"/>
</dbReference>
<dbReference type="InterPro" id="IPR013154">
    <property type="entry name" value="ADH-like_N"/>
</dbReference>
<comment type="cofactor">
    <cofactor evidence="1 6">
        <name>Zn(2+)</name>
        <dbReference type="ChEBI" id="CHEBI:29105"/>
    </cofactor>
</comment>
<evidence type="ECO:0000256" key="3">
    <source>
        <dbReference type="ARBA" id="ARBA00022723"/>
    </source>
</evidence>
<keyword evidence="3 6" id="KW-0479">Metal-binding</keyword>
<dbReference type="InterPro" id="IPR013149">
    <property type="entry name" value="ADH-like_C"/>
</dbReference>
<dbReference type="PANTHER" id="PTHR43161:SF9">
    <property type="entry name" value="SORBITOL DEHYDROGENASE"/>
    <property type="match status" value="1"/>
</dbReference>
<dbReference type="InterPro" id="IPR011032">
    <property type="entry name" value="GroES-like_sf"/>
</dbReference>
<protein>
    <submittedName>
        <fullName evidence="8">NAD(P)-dependent alcohol dehydrogenase</fullName>
    </submittedName>
</protein>
<dbReference type="CDD" id="cd05285">
    <property type="entry name" value="sorbitol_DH"/>
    <property type="match status" value="1"/>
</dbReference>
<dbReference type="AlphaFoldDB" id="A0A345HJ06"/>
<name>A0A345HJ06_9ACTN</name>
<dbReference type="InterPro" id="IPR020843">
    <property type="entry name" value="ER"/>
</dbReference>
<dbReference type="SMART" id="SM00829">
    <property type="entry name" value="PKS_ER"/>
    <property type="match status" value="1"/>
</dbReference>
<dbReference type="InterPro" id="IPR045306">
    <property type="entry name" value="SDH-like"/>
</dbReference>
<sequence length="350" mass="36455">MLAPESTRAAVLHGPDDLRVEDRPLRPLGPGDVLVAVDAVGVCGSDMHYFATGRNGQNVLRQPTVLGHEASGTVVATGSGVRLDTGTRVAVEPAVGCGDCDTCRSGRYNLCPDGTCFGSPPTDGTFAEYIVATRRAVHPLPDTLPLETGALIEPLAVAVWAVRRAGVAFGDRVLITGAGPIGILVAQVARAAGATEVIVTDVHDARLDRARALGATDVLNTADGAPQLTGIDRLLECSGHPGALWQGLRTLRPAGRAIVVGQAAPEVDGLPLAHLQRWEIELSTAFRYAHAFPTAIALAADGRVDLGGVLTGRFALDEAADALRAPVKDPTHLKVVVRPGDRSSRSDRSV</sequence>
<dbReference type="KEGG" id="spad:DVK44_02185"/>
<keyword evidence="4 6" id="KW-0862">Zinc</keyword>
<dbReference type="Gene3D" id="3.90.180.10">
    <property type="entry name" value="Medium-chain alcohol dehydrogenases, catalytic domain"/>
    <property type="match status" value="1"/>
</dbReference>
<dbReference type="Pfam" id="PF00107">
    <property type="entry name" value="ADH_zinc_N"/>
    <property type="match status" value="1"/>
</dbReference>
<accession>A0A345HJ06</accession>
<dbReference type="SUPFAM" id="SSF50129">
    <property type="entry name" value="GroES-like"/>
    <property type="match status" value="1"/>
</dbReference>
<evidence type="ECO:0000256" key="2">
    <source>
        <dbReference type="ARBA" id="ARBA00008072"/>
    </source>
</evidence>
<proteinExistence type="inferred from homology"/>
<reference evidence="9" key="1">
    <citation type="submission" date="2018-07" db="EMBL/GenBank/DDBJ databases">
        <authorList>
            <person name="Zhao J."/>
        </authorList>
    </citation>
    <scope>NUCLEOTIDE SEQUENCE [LARGE SCALE GENOMIC DNA]</scope>
    <source>
        <strain evidence="9">GSSD-12</strain>
    </source>
</reference>
<evidence type="ECO:0000259" key="7">
    <source>
        <dbReference type="SMART" id="SM00829"/>
    </source>
</evidence>
<feature type="domain" description="Enoyl reductase (ER)" evidence="7">
    <location>
        <begin position="14"/>
        <end position="337"/>
    </location>
</feature>
<evidence type="ECO:0000256" key="5">
    <source>
        <dbReference type="ARBA" id="ARBA00023002"/>
    </source>
</evidence>
<dbReference type="InterPro" id="IPR002328">
    <property type="entry name" value="ADH_Zn_CS"/>
</dbReference>
<evidence type="ECO:0000256" key="1">
    <source>
        <dbReference type="ARBA" id="ARBA00001947"/>
    </source>
</evidence>
<keyword evidence="9" id="KW-1185">Reference proteome</keyword>
<dbReference type="Proteomes" id="UP000253868">
    <property type="component" value="Chromosome"/>
</dbReference>
<dbReference type="SUPFAM" id="SSF51735">
    <property type="entry name" value="NAD(P)-binding Rossmann-fold domains"/>
    <property type="match status" value="1"/>
</dbReference>
<dbReference type="PANTHER" id="PTHR43161">
    <property type="entry name" value="SORBITOL DEHYDROGENASE"/>
    <property type="match status" value="1"/>
</dbReference>
<comment type="similarity">
    <text evidence="2 6">Belongs to the zinc-containing alcohol dehydrogenase family.</text>
</comment>
<evidence type="ECO:0000256" key="6">
    <source>
        <dbReference type="RuleBase" id="RU361277"/>
    </source>
</evidence>
<gene>
    <name evidence="8" type="ORF">DVK44_02185</name>
</gene>
<dbReference type="RefSeq" id="WP_114658059.1">
    <property type="nucleotide sequence ID" value="NZ_CP031194.1"/>
</dbReference>
<dbReference type="GO" id="GO:0008270">
    <property type="term" value="F:zinc ion binding"/>
    <property type="evidence" value="ECO:0007669"/>
    <property type="project" value="InterPro"/>
</dbReference>